<protein>
    <recommendedName>
        <fullName evidence="1">Dirigent protein</fullName>
    </recommendedName>
</protein>
<keyword evidence="3" id="KW-1185">Reference proteome</keyword>
<dbReference type="Proteomes" id="UP001428341">
    <property type="component" value="Unassembled WGS sequence"/>
</dbReference>
<keyword evidence="1" id="KW-0052">Apoplast</keyword>
<keyword evidence="1" id="KW-0964">Secreted</keyword>
<proteinExistence type="inferred from homology"/>
<comment type="subcellular location">
    <subcellularLocation>
        <location evidence="1">Secreted</location>
        <location evidence="1">Extracellular space</location>
        <location evidence="1">Apoplast</location>
    </subcellularLocation>
</comment>
<dbReference type="AlphaFoldDB" id="A0AAP0Q9T6"/>
<evidence type="ECO:0000256" key="1">
    <source>
        <dbReference type="RuleBase" id="RU363099"/>
    </source>
</evidence>
<evidence type="ECO:0000313" key="3">
    <source>
        <dbReference type="Proteomes" id="UP001428341"/>
    </source>
</evidence>
<dbReference type="EMBL" id="JBCGBO010000025">
    <property type="protein sequence ID" value="KAK9177392.1"/>
    <property type="molecule type" value="Genomic_DNA"/>
</dbReference>
<dbReference type="Pfam" id="PF03018">
    <property type="entry name" value="Dirigent"/>
    <property type="match status" value="1"/>
</dbReference>
<organism evidence="2 3">
    <name type="scientific">Citrus x changshan-huyou</name>
    <dbReference type="NCBI Taxonomy" id="2935761"/>
    <lineage>
        <taxon>Eukaryota</taxon>
        <taxon>Viridiplantae</taxon>
        <taxon>Streptophyta</taxon>
        <taxon>Embryophyta</taxon>
        <taxon>Tracheophyta</taxon>
        <taxon>Spermatophyta</taxon>
        <taxon>Magnoliopsida</taxon>
        <taxon>eudicotyledons</taxon>
        <taxon>Gunneridae</taxon>
        <taxon>Pentapetalae</taxon>
        <taxon>rosids</taxon>
        <taxon>malvids</taxon>
        <taxon>Sapindales</taxon>
        <taxon>Rutaceae</taxon>
        <taxon>Aurantioideae</taxon>
        <taxon>Citrus</taxon>
    </lineage>
</organism>
<reference evidence="2 3" key="1">
    <citation type="submission" date="2024-05" db="EMBL/GenBank/DDBJ databases">
        <title>Haplotype-resolved chromosome-level genome assembly of Huyou (Citrus changshanensis).</title>
        <authorList>
            <person name="Miao C."/>
            <person name="Chen W."/>
            <person name="Wu Y."/>
            <person name="Wang L."/>
            <person name="Zhao S."/>
            <person name="Grierson D."/>
            <person name="Xu C."/>
            <person name="Chen K."/>
        </authorList>
    </citation>
    <scope>NUCLEOTIDE SEQUENCE [LARGE SCALE GENOMIC DNA]</scope>
    <source>
        <strain evidence="2">01-14</strain>
        <tissue evidence="2">Leaf</tissue>
    </source>
</reference>
<comment type="function">
    <text evidence="1">Dirigent proteins impart stereoselectivity on the phenoxy radical-coupling reaction, yielding optically active lignans from two molecules of coniferyl alcohol in the biosynthesis of lignans, flavonolignans, and alkaloids and thus plays a central role in plant secondary metabolism.</text>
</comment>
<dbReference type="GO" id="GO:0048046">
    <property type="term" value="C:apoplast"/>
    <property type="evidence" value="ECO:0007669"/>
    <property type="project" value="UniProtKB-SubCell"/>
</dbReference>
<name>A0AAP0Q9T6_9ROSI</name>
<comment type="similarity">
    <text evidence="1">Belongs to the plant dirigent protein family.</text>
</comment>
<sequence>MADDSLIQTTNPQPKLVGRPHGLYGSACQYQLGIIMPMSFVFVDGLNNGSYISLLDNMSIVPSLKMPIVGDIDLFLLAGGYAFAQTHRADFKSGDAIVRLNVVSVH</sequence>
<evidence type="ECO:0000313" key="2">
    <source>
        <dbReference type="EMBL" id="KAK9177392.1"/>
    </source>
</evidence>
<comment type="subunit">
    <text evidence="1">Homodimer.</text>
</comment>
<gene>
    <name evidence="2" type="ORF">WN944_029414</name>
</gene>
<comment type="caution">
    <text evidence="2">The sequence shown here is derived from an EMBL/GenBank/DDBJ whole genome shotgun (WGS) entry which is preliminary data.</text>
</comment>
<dbReference type="InterPro" id="IPR004265">
    <property type="entry name" value="Dirigent"/>
</dbReference>
<dbReference type="PANTHER" id="PTHR21495">
    <property type="entry name" value="NUCLEOPORIN-RELATED"/>
    <property type="match status" value="1"/>
</dbReference>
<accession>A0AAP0Q9T6</accession>